<dbReference type="InterPro" id="IPR002328">
    <property type="entry name" value="ADH_Zn_CS"/>
</dbReference>
<dbReference type="CDD" id="cd05286">
    <property type="entry name" value="QOR2"/>
    <property type="match status" value="1"/>
</dbReference>
<keyword evidence="3" id="KW-0479">Metal-binding</keyword>
<dbReference type="InterPro" id="IPR002364">
    <property type="entry name" value="Quin_OxRdtase/zeta-crystal_CS"/>
</dbReference>
<protein>
    <submittedName>
        <fullName evidence="5">NADPH2:quinone reductase</fullName>
    </submittedName>
</protein>
<dbReference type="RefSeq" id="WP_090477623.1">
    <property type="nucleotide sequence ID" value="NZ_LT629710.1"/>
</dbReference>
<dbReference type="Pfam" id="PF08240">
    <property type="entry name" value="ADH_N"/>
    <property type="match status" value="1"/>
</dbReference>
<dbReference type="EMBL" id="LT629710">
    <property type="protein sequence ID" value="SDP22006.1"/>
    <property type="molecule type" value="Genomic_DNA"/>
</dbReference>
<reference evidence="5 6" key="1">
    <citation type="submission" date="2016-10" db="EMBL/GenBank/DDBJ databases">
        <authorList>
            <person name="de Groot N.N."/>
        </authorList>
    </citation>
    <scope>NUCLEOTIDE SEQUENCE [LARGE SCALE GENOMIC DNA]</scope>
    <source>
        <strain evidence="6">P4-7,KCTC 19426,CECT 7604</strain>
    </source>
</reference>
<evidence type="ECO:0000256" key="1">
    <source>
        <dbReference type="ARBA" id="ARBA00022857"/>
    </source>
</evidence>
<dbReference type="STRING" id="1090615.SAMN04515671_3300"/>
<evidence type="ECO:0000256" key="2">
    <source>
        <dbReference type="ARBA" id="ARBA00023002"/>
    </source>
</evidence>
<dbReference type="Gene3D" id="3.90.180.10">
    <property type="entry name" value="Medium-chain alcohol dehydrogenases, catalytic domain"/>
    <property type="match status" value="1"/>
</dbReference>
<organism evidence="5 6">
    <name type="scientific">Nakamurella panacisegetis</name>
    <dbReference type="NCBI Taxonomy" id="1090615"/>
    <lineage>
        <taxon>Bacteria</taxon>
        <taxon>Bacillati</taxon>
        <taxon>Actinomycetota</taxon>
        <taxon>Actinomycetes</taxon>
        <taxon>Nakamurellales</taxon>
        <taxon>Nakamurellaceae</taxon>
        <taxon>Nakamurella</taxon>
    </lineage>
</organism>
<comment type="similarity">
    <text evidence="3">Belongs to the zinc-containing alcohol dehydrogenase family.</text>
</comment>
<dbReference type="PROSITE" id="PS00059">
    <property type="entry name" value="ADH_ZINC"/>
    <property type="match status" value="1"/>
</dbReference>
<dbReference type="InterPro" id="IPR011032">
    <property type="entry name" value="GroES-like_sf"/>
</dbReference>
<dbReference type="Proteomes" id="UP000198741">
    <property type="component" value="Chromosome I"/>
</dbReference>
<dbReference type="InterPro" id="IPR036291">
    <property type="entry name" value="NAD(P)-bd_dom_sf"/>
</dbReference>
<dbReference type="Pfam" id="PF00107">
    <property type="entry name" value="ADH_zinc_N"/>
    <property type="match status" value="1"/>
</dbReference>
<dbReference type="SUPFAM" id="SSF50129">
    <property type="entry name" value="GroES-like"/>
    <property type="match status" value="1"/>
</dbReference>
<dbReference type="OrthoDB" id="9805883at2"/>
<dbReference type="InterPro" id="IPR020843">
    <property type="entry name" value="ER"/>
</dbReference>
<dbReference type="PANTHER" id="PTHR48106">
    <property type="entry name" value="QUINONE OXIDOREDUCTASE PIG3-RELATED"/>
    <property type="match status" value="1"/>
</dbReference>
<dbReference type="AlphaFoldDB" id="A0A1H0QZ00"/>
<keyword evidence="2" id="KW-0560">Oxidoreductase</keyword>
<dbReference type="InterPro" id="IPR013154">
    <property type="entry name" value="ADH-like_N"/>
</dbReference>
<comment type="cofactor">
    <cofactor evidence="3">
        <name>Zn(2+)</name>
        <dbReference type="ChEBI" id="CHEBI:29105"/>
    </cofactor>
</comment>
<keyword evidence="1" id="KW-0521">NADP</keyword>
<evidence type="ECO:0000313" key="6">
    <source>
        <dbReference type="Proteomes" id="UP000198741"/>
    </source>
</evidence>
<keyword evidence="3" id="KW-0862">Zinc</keyword>
<dbReference type="GO" id="GO:0005829">
    <property type="term" value="C:cytosol"/>
    <property type="evidence" value="ECO:0007669"/>
    <property type="project" value="TreeGrafter"/>
</dbReference>
<dbReference type="GO" id="GO:0035925">
    <property type="term" value="F:mRNA 3'-UTR AU-rich region binding"/>
    <property type="evidence" value="ECO:0007669"/>
    <property type="project" value="TreeGrafter"/>
</dbReference>
<dbReference type="PROSITE" id="PS01162">
    <property type="entry name" value="QOR_ZETA_CRYSTAL"/>
    <property type="match status" value="1"/>
</dbReference>
<dbReference type="SUPFAM" id="SSF51735">
    <property type="entry name" value="NAD(P)-binding Rossmann-fold domains"/>
    <property type="match status" value="1"/>
</dbReference>
<keyword evidence="6" id="KW-1185">Reference proteome</keyword>
<gene>
    <name evidence="5" type="ORF">SAMN04515671_3300</name>
</gene>
<name>A0A1H0QZ00_9ACTN</name>
<dbReference type="PANTHER" id="PTHR48106:SF13">
    <property type="entry name" value="QUINONE OXIDOREDUCTASE-RELATED"/>
    <property type="match status" value="1"/>
</dbReference>
<dbReference type="GO" id="GO:0008270">
    <property type="term" value="F:zinc ion binding"/>
    <property type="evidence" value="ECO:0007669"/>
    <property type="project" value="InterPro"/>
</dbReference>
<dbReference type="GO" id="GO:0003960">
    <property type="term" value="F:quinone reductase (NADPH) activity"/>
    <property type="evidence" value="ECO:0007669"/>
    <property type="project" value="InterPro"/>
</dbReference>
<dbReference type="GO" id="GO:0070402">
    <property type="term" value="F:NADPH binding"/>
    <property type="evidence" value="ECO:0007669"/>
    <property type="project" value="TreeGrafter"/>
</dbReference>
<dbReference type="FunFam" id="3.40.50.720:FF:000053">
    <property type="entry name" value="Quinone oxidoreductase 1"/>
    <property type="match status" value="1"/>
</dbReference>
<dbReference type="SMART" id="SM00829">
    <property type="entry name" value="PKS_ER"/>
    <property type="match status" value="1"/>
</dbReference>
<feature type="domain" description="Enoyl reductase (ER)" evidence="4">
    <location>
        <begin position="11"/>
        <end position="320"/>
    </location>
</feature>
<accession>A0A1H0QZ00</accession>
<evidence type="ECO:0000256" key="3">
    <source>
        <dbReference type="RuleBase" id="RU361277"/>
    </source>
</evidence>
<evidence type="ECO:0000259" key="4">
    <source>
        <dbReference type="SMART" id="SM00829"/>
    </source>
</evidence>
<sequence>MTVAISVQRAGGPEVLQIAEVDLPAPGPGQALLEVAAAGVNFIDIYRRSGVYPVEYPYTPGHEGAGRVLAVGPGVTLVEVGDRVAWCDVPGSYAARTVGAVDRLIPVPDPVDDQQAAAFPLQGLTAHYLATDSYRIQPGDTVLIHAGAGGAGLLLTQIAKIKGATVITTVSTPAKAELSRRAGADHVLVGYDGFAGQVRDLTGGAGVQAVYDGVGKDTFDGSMDALARRGTLVLFGGSSGQVPPVDPQRLNRGGSLSLTRPTLGDFTATREELLARADDLLTWIADGRLHITVGATYPLADAGRAQEDLAARRTTGKLLLIP</sequence>
<dbReference type="Gene3D" id="3.40.50.720">
    <property type="entry name" value="NAD(P)-binding Rossmann-like Domain"/>
    <property type="match status" value="1"/>
</dbReference>
<dbReference type="InterPro" id="IPR047618">
    <property type="entry name" value="QOR-like"/>
</dbReference>
<evidence type="ECO:0000313" key="5">
    <source>
        <dbReference type="EMBL" id="SDP22006.1"/>
    </source>
</evidence>
<dbReference type="InterPro" id="IPR013149">
    <property type="entry name" value="ADH-like_C"/>
</dbReference>
<proteinExistence type="inferred from homology"/>